<proteinExistence type="predicted"/>
<sequence>MKKLGHARQKDCPISTTNTTN</sequence>
<evidence type="ECO:0000256" key="1">
    <source>
        <dbReference type="SAM" id="MobiDB-lite"/>
    </source>
</evidence>
<organism evidence="2">
    <name type="scientific">Rhizophora mucronata</name>
    <name type="common">Asiatic mangrove</name>
    <dbReference type="NCBI Taxonomy" id="61149"/>
    <lineage>
        <taxon>Eukaryota</taxon>
        <taxon>Viridiplantae</taxon>
        <taxon>Streptophyta</taxon>
        <taxon>Embryophyta</taxon>
        <taxon>Tracheophyta</taxon>
        <taxon>Spermatophyta</taxon>
        <taxon>Magnoliopsida</taxon>
        <taxon>eudicotyledons</taxon>
        <taxon>Gunneridae</taxon>
        <taxon>Pentapetalae</taxon>
        <taxon>rosids</taxon>
        <taxon>fabids</taxon>
        <taxon>Malpighiales</taxon>
        <taxon>Rhizophoraceae</taxon>
        <taxon>Rhizophora</taxon>
    </lineage>
</organism>
<reference evidence="2" key="1">
    <citation type="submission" date="2018-02" db="EMBL/GenBank/DDBJ databases">
        <title>Rhizophora mucronata_Transcriptome.</title>
        <authorList>
            <person name="Meera S.P."/>
            <person name="Sreeshan A."/>
            <person name="Augustine A."/>
        </authorList>
    </citation>
    <scope>NUCLEOTIDE SEQUENCE</scope>
    <source>
        <tissue evidence="2">Leaf</tissue>
    </source>
</reference>
<dbReference type="AlphaFoldDB" id="A0A2P2NWB7"/>
<name>A0A2P2NWB7_RHIMU</name>
<dbReference type="EMBL" id="GGEC01066344">
    <property type="protein sequence ID" value="MBX46828.1"/>
    <property type="molecule type" value="Transcribed_RNA"/>
</dbReference>
<protein>
    <submittedName>
        <fullName evidence="2">Uncharacterized protein</fullName>
    </submittedName>
</protein>
<feature type="region of interest" description="Disordered" evidence="1">
    <location>
        <begin position="1"/>
        <end position="21"/>
    </location>
</feature>
<accession>A0A2P2NWB7</accession>
<evidence type="ECO:0000313" key="2">
    <source>
        <dbReference type="EMBL" id="MBX46828.1"/>
    </source>
</evidence>